<dbReference type="InterPro" id="IPR049362">
    <property type="entry name" value="TTI1_rpt"/>
</dbReference>
<name>A0A224YH69_9ACAR</name>
<dbReference type="SUPFAM" id="SSF48371">
    <property type="entry name" value="ARM repeat"/>
    <property type="match status" value="2"/>
</dbReference>
<proteinExistence type="predicted"/>
<dbReference type="Pfam" id="PF24176">
    <property type="entry name" value="TPR_TTI1_2nd"/>
    <property type="match status" value="1"/>
</dbReference>
<dbReference type="InterPro" id="IPR057566">
    <property type="entry name" value="TPR_TTI1_N"/>
</dbReference>
<feature type="domain" description="TTI1 N-terminal TPR" evidence="1">
    <location>
        <begin position="16"/>
        <end position="338"/>
    </location>
</feature>
<dbReference type="InterPro" id="IPR057567">
    <property type="entry name" value="TPR_TTI1_C"/>
</dbReference>
<sequence>MTEMLRRLDASDALREVKPLCMRFLKDQSKENAVILRRALEQLTDDACQELHEYLLLPLVLVLKKEKREALVAETVASIRVVLEKTKVNDESLFSDIFLQLLFVVSAVKENLQVSSTSEEVKLEVCNALKSLINCALPRVLLHLYSLDFRLCLSHAVTILLLLAEKERNRKLQIAAMECLGTLACNTVNDIFKSAALFEKAGNAFAGFFPGISIALTRVILDAENRSQKVSAVAFKIWGHVIHICLGDTYLEALCPDDEEKHKTKMPVVCRNEEWAKSTAEKLLILVDKVLPSLAMCADHVKLAALEWAHTLLLLCSRSLEVLAPTVLQMVLALSADDSERISMQSRSVLDEVANQMLVLDSLSLTEILEEDFHRTLGKFPRIFRTGSEDEKLNLVKLLCGYLRIFRTKIAKILMSPTVCQRLLGILFLVTEFDTGKLNLLAEQATSLDFQNAVDPAINCCRNQFMHFTNMNIYREFTIVCKLLGTYGDIMMLMDALRNKIEESARHRKQAILVLANVLRSLTEDTEGGHASAKLEDSGFIGSLLEYFVSKNLWDLPLTGAGGAEGTADAIQQRSLCIIPLDKMNSNILQSCLLLDAVAVLSQLSSNFQPLLRICLCPMLEKADSPNYLVSHVACTTLWQVARACGYSSISELIHHNTDYIANTVLFKLRHPSSHGDVTRIVQALAKHSDKSSAGLLEDVGHEVLNALDFCHKDNALPFLKVLASIVVYLNTWFPAAPKMGGLKDSVTMQMPPSKTFRQFVEEFHRCKTLSADMEFTDEELESSEAVPEQDVCDVEMDEKPPVPGHIKLLVQVLKRCIHLQSSSNIYIQTAVLSIIKHAVIPMSCYQDELLPVVHLLWQPLVARFQKDDWHLCAKAFEVVSSLAETSRDFIRERTLREVWPRLAKFLHSQHAVSKNKGKAYEITSAFKYQLVLLRQLGPISCQLEVQEQGIDLLASAVVPYLELLQPLKLQEAAIECIENLARCSADTVWYCVVMAHCTSETPWSPGPPLQPLPLRQTPCSENSNVLRVMAFLTSLDEQQE</sequence>
<feature type="domain" description="TTI1 C-terminal TPR" evidence="2">
    <location>
        <begin position="722"/>
        <end position="990"/>
    </location>
</feature>
<reference evidence="3" key="1">
    <citation type="journal article" date="2017" name="Parasit. Vectors">
        <title>Sialotranscriptomics of Rhipicephalus zambeziensis reveals intricate expression profiles of secretory proteins and suggests tight temporal transcriptional regulation during blood-feeding.</title>
        <authorList>
            <person name="de Castro M.H."/>
            <person name="de Klerk D."/>
            <person name="Pienaar R."/>
            <person name="Rees D.J.G."/>
            <person name="Mans B.J."/>
        </authorList>
    </citation>
    <scope>NUCLEOTIDE SEQUENCE</scope>
    <source>
        <tissue evidence="3">Salivary glands</tissue>
    </source>
</reference>
<dbReference type="Pfam" id="PF24173">
    <property type="entry name" value="TPR_TTI1_N"/>
    <property type="match status" value="1"/>
</dbReference>
<dbReference type="PANTHER" id="PTHR18460">
    <property type="entry name" value="TEL2 INTERACTING PROTEIN 1 TTI1 FAMILY MEMBER"/>
    <property type="match status" value="1"/>
</dbReference>
<dbReference type="InterPro" id="IPR016024">
    <property type="entry name" value="ARM-type_fold"/>
</dbReference>
<protein>
    <submittedName>
        <fullName evidence="3">Uncharacterized protein</fullName>
    </submittedName>
</protein>
<evidence type="ECO:0000259" key="2">
    <source>
        <dbReference type="Pfam" id="PF24181"/>
    </source>
</evidence>
<dbReference type="GO" id="GO:0005737">
    <property type="term" value="C:cytoplasm"/>
    <property type="evidence" value="ECO:0007669"/>
    <property type="project" value="TreeGrafter"/>
</dbReference>
<evidence type="ECO:0000313" key="3">
    <source>
        <dbReference type="EMBL" id="MAA13801.1"/>
    </source>
</evidence>
<dbReference type="EMBL" id="GFPF01002655">
    <property type="protein sequence ID" value="MAA13801.1"/>
    <property type="molecule type" value="Transcribed_RNA"/>
</dbReference>
<dbReference type="AlphaFoldDB" id="A0A224YH69"/>
<accession>A0A224YH69</accession>
<organism evidence="3">
    <name type="scientific">Rhipicephalus zambeziensis</name>
    <dbReference type="NCBI Taxonomy" id="60191"/>
    <lineage>
        <taxon>Eukaryota</taxon>
        <taxon>Metazoa</taxon>
        <taxon>Ecdysozoa</taxon>
        <taxon>Arthropoda</taxon>
        <taxon>Chelicerata</taxon>
        <taxon>Arachnida</taxon>
        <taxon>Acari</taxon>
        <taxon>Parasitiformes</taxon>
        <taxon>Ixodida</taxon>
        <taxon>Ixodoidea</taxon>
        <taxon>Ixodidae</taxon>
        <taxon>Rhipicephalinae</taxon>
        <taxon>Rhipicephalus</taxon>
        <taxon>Rhipicephalus</taxon>
    </lineage>
</organism>
<dbReference type="InterPro" id="IPR011989">
    <property type="entry name" value="ARM-like"/>
</dbReference>
<dbReference type="Pfam" id="PF21547">
    <property type="entry name" value="TTI1"/>
    <property type="match status" value="1"/>
</dbReference>
<dbReference type="Pfam" id="PF24181">
    <property type="entry name" value="TPR_TTI1_C"/>
    <property type="match status" value="1"/>
</dbReference>
<dbReference type="Gene3D" id="1.25.10.10">
    <property type="entry name" value="Leucine-rich Repeat Variant"/>
    <property type="match status" value="1"/>
</dbReference>
<evidence type="ECO:0000259" key="1">
    <source>
        <dbReference type="Pfam" id="PF24173"/>
    </source>
</evidence>
<dbReference type="PANTHER" id="PTHR18460:SF3">
    <property type="entry name" value="TELO2-INTERACTING PROTEIN 1 HOMOLOG"/>
    <property type="match status" value="1"/>
</dbReference>
<dbReference type="InterPro" id="IPR052587">
    <property type="entry name" value="TELO2-interacting_protein_1"/>
</dbReference>